<name>A0ACC6R9I8_9GAMM</name>
<keyword evidence="2" id="KW-1185">Reference proteome</keyword>
<dbReference type="EMBL" id="JBAKAX010000112">
    <property type="protein sequence ID" value="MEL0606500.1"/>
    <property type="molecule type" value="Genomic_DNA"/>
</dbReference>
<protein>
    <submittedName>
        <fullName evidence="1">ABC transporter permease</fullName>
    </submittedName>
</protein>
<proteinExistence type="predicted"/>
<evidence type="ECO:0000313" key="2">
    <source>
        <dbReference type="Proteomes" id="UP001374952"/>
    </source>
</evidence>
<evidence type="ECO:0000313" key="1">
    <source>
        <dbReference type="EMBL" id="MEL0606500.1"/>
    </source>
</evidence>
<accession>A0ACC6R9I8</accession>
<dbReference type="Proteomes" id="UP001374952">
    <property type="component" value="Unassembled WGS sequence"/>
</dbReference>
<comment type="caution">
    <text evidence="1">The sequence shown here is derived from an EMBL/GenBank/DDBJ whole genome shotgun (WGS) entry which is preliminary data.</text>
</comment>
<feature type="non-terminal residue" evidence="1">
    <location>
        <position position="1"/>
    </location>
</feature>
<sequence>RTELGLGKFITLLPTSIAATTIKVLSMGGWIAVALAFADLEVIKTAFTSLAVSDLLMIFVLLLPIAAIFSALALAISIY</sequence>
<organism evidence="1 2">
    <name type="scientific">Pseudoalteromonas undina</name>
    <dbReference type="NCBI Taxonomy" id="43660"/>
    <lineage>
        <taxon>Bacteria</taxon>
        <taxon>Pseudomonadati</taxon>
        <taxon>Pseudomonadota</taxon>
        <taxon>Gammaproteobacteria</taxon>
        <taxon>Alteromonadales</taxon>
        <taxon>Pseudoalteromonadaceae</taxon>
        <taxon>Pseudoalteromonas</taxon>
    </lineage>
</organism>
<reference evidence="1" key="1">
    <citation type="submission" date="2024-02" db="EMBL/GenBank/DDBJ databases">
        <title>Bacteria isolated from the canopy kelp, Nereocystis luetkeana.</title>
        <authorList>
            <person name="Pfister C.A."/>
            <person name="Younker I.T."/>
            <person name="Light S.H."/>
        </authorList>
    </citation>
    <scope>NUCLEOTIDE SEQUENCE</scope>
    <source>
        <strain evidence="1">TN.2.01</strain>
    </source>
</reference>
<gene>
    <name evidence="1" type="ORF">V6250_20320</name>
</gene>
<feature type="non-terminal residue" evidence="1">
    <location>
        <position position="79"/>
    </location>
</feature>